<dbReference type="Proteomes" id="UP000035681">
    <property type="component" value="Unplaced"/>
</dbReference>
<evidence type="ECO:0000313" key="3">
    <source>
        <dbReference type="WBParaSite" id="SSTP_0001138200.1"/>
    </source>
</evidence>
<name>A0A0K0EPJ7_STRER</name>
<accession>A0A0K0EPJ7</accession>
<dbReference type="WBParaSite" id="SSTP_0001138200.1">
    <property type="protein sequence ID" value="SSTP_0001138200.1"/>
    <property type="gene ID" value="SSTP_0001138200"/>
</dbReference>
<dbReference type="AlphaFoldDB" id="A0A0K0EPJ7"/>
<keyword evidence="2" id="KW-1185">Reference proteome</keyword>
<proteinExistence type="predicted"/>
<evidence type="ECO:0000313" key="4">
    <source>
        <dbReference type="WBParaSite" id="TCONS_00001525.p1"/>
    </source>
</evidence>
<protein>
    <submittedName>
        <fullName evidence="3 4">Uncharacterized protein</fullName>
    </submittedName>
</protein>
<evidence type="ECO:0000313" key="2">
    <source>
        <dbReference type="Proteomes" id="UP000035681"/>
    </source>
</evidence>
<dbReference type="WBParaSite" id="TCONS_00001525.p1">
    <property type="protein sequence ID" value="TCONS_00001525.p1"/>
    <property type="gene ID" value="XLOC_001404"/>
</dbReference>
<reference evidence="3" key="1">
    <citation type="submission" date="2015-08" db="UniProtKB">
        <authorList>
            <consortium name="WormBaseParasite"/>
        </authorList>
    </citation>
    <scope>IDENTIFICATION</scope>
</reference>
<evidence type="ECO:0000256" key="1">
    <source>
        <dbReference type="SAM" id="MobiDB-lite"/>
    </source>
</evidence>
<feature type="region of interest" description="Disordered" evidence="1">
    <location>
        <begin position="1"/>
        <end position="21"/>
    </location>
</feature>
<organism evidence="3">
    <name type="scientific">Strongyloides stercoralis</name>
    <name type="common">Threadworm</name>
    <dbReference type="NCBI Taxonomy" id="6248"/>
    <lineage>
        <taxon>Eukaryota</taxon>
        <taxon>Metazoa</taxon>
        <taxon>Ecdysozoa</taxon>
        <taxon>Nematoda</taxon>
        <taxon>Chromadorea</taxon>
        <taxon>Rhabditida</taxon>
        <taxon>Tylenchina</taxon>
        <taxon>Panagrolaimomorpha</taxon>
        <taxon>Strongyloidoidea</taxon>
        <taxon>Strongyloididae</taxon>
        <taxon>Strongyloides</taxon>
    </lineage>
</organism>
<feature type="compositionally biased region" description="Low complexity" evidence="1">
    <location>
        <begin position="84"/>
        <end position="106"/>
    </location>
</feature>
<feature type="region of interest" description="Disordered" evidence="1">
    <location>
        <begin position="75"/>
        <end position="113"/>
    </location>
</feature>
<sequence>MARSRLAPFPSSFDPPKQRNLPSEIVQRNIRNGLNGDRSLMRSKSFNKIKNIDIEWHFQMKHYIEHRMKVLNAKSTINSLPKIRSTSVSGHSSKTSSKVSTRPPTSDSNENKFHYNMNYKKKKKEITEIAQREMRELMLKRLSKMNLNNENK</sequence>